<comment type="similarity">
    <text evidence="7">Belongs to the glycosyl hydrolase 24 family.</text>
</comment>
<comment type="caution">
    <text evidence="9">The sequence shown here is derived from an EMBL/GenBank/DDBJ whole genome shotgun (WGS) entry which is preliminary data.</text>
</comment>
<dbReference type="InterPro" id="IPR002196">
    <property type="entry name" value="Glyco_hydro_24"/>
</dbReference>
<keyword evidence="4 7" id="KW-0378">Hydrolase</keyword>
<evidence type="ECO:0000313" key="9">
    <source>
        <dbReference type="EMBL" id="CAK1255033.1"/>
    </source>
</evidence>
<dbReference type="Proteomes" id="UP001314200">
    <property type="component" value="Unassembled WGS sequence"/>
</dbReference>
<reference evidence="9 10" key="1">
    <citation type="submission" date="2023-10" db="EMBL/GenBank/DDBJ databases">
        <authorList>
            <person name="Botero Cardona J."/>
        </authorList>
    </citation>
    <scope>NUCLEOTIDE SEQUENCE [LARGE SCALE GENOMIC DNA]</scope>
    <source>
        <strain evidence="9 10">R-82641</strain>
    </source>
</reference>
<dbReference type="RefSeq" id="WP_338348294.1">
    <property type="nucleotide sequence ID" value="NZ_CAUZLY010000019.1"/>
</dbReference>
<evidence type="ECO:0000256" key="2">
    <source>
        <dbReference type="ARBA" id="ARBA00022529"/>
    </source>
</evidence>
<keyword evidence="10" id="KW-1185">Reference proteome</keyword>
<evidence type="ECO:0000256" key="3">
    <source>
        <dbReference type="ARBA" id="ARBA00022638"/>
    </source>
</evidence>
<dbReference type="InterPro" id="IPR003646">
    <property type="entry name" value="SH3-like_bac-type"/>
</dbReference>
<evidence type="ECO:0000259" key="8">
    <source>
        <dbReference type="Pfam" id="PF08460"/>
    </source>
</evidence>
<feature type="domain" description="SH3b" evidence="8">
    <location>
        <begin position="181"/>
        <end position="232"/>
    </location>
</feature>
<dbReference type="InterPro" id="IPR033907">
    <property type="entry name" value="Endolysin_autolysin"/>
</dbReference>
<keyword evidence="5" id="KW-1035">Host cytoplasm</keyword>
<dbReference type="Gene3D" id="2.30.30.40">
    <property type="entry name" value="SH3 Domains"/>
    <property type="match status" value="1"/>
</dbReference>
<comment type="catalytic activity">
    <reaction evidence="1 7">
        <text>Hydrolysis of (1-&gt;4)-beta-linkages between N-acetylmuramic acid and N-acetyl-D-glucosamine residues in a peptidoglycan and between N-acetyl-D-glucosamine residues in chitodextrins.</text>
        <dbReference type="EC" id="3.2.1.17"/>
    </reaction>
</comment>
<dbReference type="GO" id="GO:0003796">
    <property type="term" value="F:lysozyme activity"/>
    <property type="evidence" value="ECO:0007669"/>
    <property type="project" value="UniProtKB-EC"/>
</dbReference>
<dbReference type="InterPro" id="IPR023347">
    <property type="entry name" value="Lysozyme_dom_sf"/>
</dbReference>
<evidence type="ECO:0000256" key="7">
    <source>
        <dbReference type="RuleBase" id="RU003788"/>
    </source>
</evidence>
<evidence type="ECO:0000256" key="1">
    <source>
        <dbReference type="ARBA" id="ARBA00000632"/>
    </source>
</evidence>
<dbReference type="EMBL" id="CAUZLY010000019">
    <property type="protein sequence ID" value="CAK1255033.1"/>
    <property type="molecule type" value="Genomic_DNA"/>
</dbReference>
<keyword evidence="3 7" id="KW-0081">Bacteriolytic enzyme</keyword>
<dbReference type="SUPFAM" id="SSF53955">
    <property type="entry name" value="Lysozyme-like"/>
    <property type="match status" value="1"/>
</dbReference>
<keyword evidence="2 7" id="KW-0929">Antimicrobial</keyword>
<dbReference type="Pfam" id="PF08460">
    <property type="entry name" value="SH3_5"/>
    <property type="match status" value="1"/>
</dbReference>
<dbReference type="PANTHER" id="PTHR38107">
    <property type="match status" value="1"/>
</dbReference>
<name>A0ABN9Z1X0_9LACO</name>
<dbReference type="InterPro" id="IPR023346">
    <property type="entry name" value="Lysozyme-like_dom_sf"/>
</dbReference>
<dbReference type="CDD" id="cd00737">
    <property type="entry name" value="lyz_endolysin_autolysin"/>
    <property type="match status" value="1"/>
</dbReference>
<organism evidence="9 10">
    <name type="scientific">Fructobacillus cardui</name>
    <dbReference type="NCBI Taxonomy" id="2893170"/>
    <lineage>
        <taxon>Bacteria</taxon>
        <taxon>Bacillati</taxon>
        <taxon>Bacillota</taxon>
        <taxon>Bacilli</taxon>
        <taxon>Lactobacillales</taxon>
        <taxon>Lactobacillaceae</taxon>
        <taxon>Fructobacillus</taxon>
    </lineage>
</organism>
<keyword evidence="6 7" id="KW-0326">Glycosidase</keyword>
<dbReference type="InterPro" id="IPR034690">
    <property type="entry name" value="Endolysin_T4_type"/>
</dbReference>
<accession>A0ABN9Z1X0</accession>
<dbReference type="Gene3D" id="1.10.530.40">
    <property type="match status" value="1"/>
</dbReference>
<sequence>MNISQNGLNLIETFEGYRELAYYDTAGVLTIGYGHTNNTASASQYPVYEGETMTRDLANKILLTDVSNYVTDVNNAVTVQINQNQFDALVSFTYNLGVGTLYSSDLLTYVNEGNFGAAAQQFLLYVHSNGRVLPGLVNRRTQERALFLSDSNTSSYTPSTPNSSVNNGLINYSGVFIPNQTLQVSADTDPNSPAIATYDAGEQIPYDSYTLVNGYAWISYIGQSGQRRYVAVGPDDGSSSTTWGTGFFN</sequence>
<protein>
    <recommendedName>
        <fullName evidence="7">Lysozyme</fullName>
        <ecNumber evidence="7">3.2.1.17</ecNumber>
    </recommendedName>
</protein>
<dbReference type="PANTHER" id="PTHR38107:SF3">
    <property type="entry name" value="LYSOZYME RRRD-RELATED"/>
    <property type="match status" value="1"/>
</dbReference>
<dbReference type="InterPro" id="IPR051018">
    <property type="entry name" value="Bacteriophage_GH24"/>
</dbReference>
<evidence type="ECO:0000313" key="10">
    <source>
        <dbReference type="Proteomes" id="UP001314200"/>
    </source>
</evidence>
<evidence type="ECO:0000256" key="4">
    <source>
        <dbReference type="ARBA" id="ARBA00022801"/>
    </source>
</evidence>
<dbReference type="Pfam" id="PF00959">
    <property type="entry name" value="Phage_lysozyme"/>
    <property type="match status" value="1"/>
</dbReference>
<gene>
    <name evidence="9" type="ORF">R82641_BJNNKPBH_01579</name>
</gene>
<proteinExistence type="inferred from homology"/>
<dbReference type="EC" id="3.2.1.17" evidence="7"/>
<evidence type="ECO:0000256" key="5">
    <source>
        <dbReference type="ARBA" id="ARBA00023200"/>
    </source>
</evidence>
<dbReference type="HAMAP" id="MF_04110">
    <property type="entry name" value="ENDOLYSIN_T4"/>
    <property type="match status" value="1"/>
</dbReference>
<evidence type="ECO:0000256" key="6">
    <source>
        <dbReference type="ARBA" id="ARBA00023295"/>
    </source>
</evidence>